<keyword evidence="5" id="KW-0732">Signal</keyword>
<dbReference type="InterPro" id="IPR000734">
    <property type="entry name" value="TAG_lipase"/>
</dbReference>
<comment type="subcellular location">
    <subcellularLocation>
        <location evidence="1">Secreted</location>
    </subcellularLocation>
</comment>
<dbReference type="EMBL" id="UFQT01004153">
    <property type="protein sequence ID" value="SSX35539.1"/>
    <property type="molecule type" value="Genomic_DNA"/>
</dbReference>
<evidence type="ECO:0000259" key="6">
    <source>
        <dbReference type="Pfam" id="PF00151"/>
    </source>
</evidence>
<reference evidence="8" key="2">
    <citation type="submission" date="2018-07" db="EMBL/GenBank/DDBJ databases">
        <authorList>
            <person name="Quirk P.G."/>
            <person name="Krulwich T.A."/>
        </authorList>
    </citation>
    <scope>NUCLEOTIDE SEQUENCE</scope>
</reference>
<dbReference type="GO" id="GO:0017171">
    <property type="term" value="F:serine hydrolase activity"/>
    <property type="evidence" value="ECO:0007669"/>
    <property type="project" value="TreeGrafter"/>
</dbReference>
<dbReference type="GO" id="GO:0016298">
    <property type="term" value="F:lipase activity"/>
    <property type="evidence" value="ECO:0007669"/>
    <property type="project" value="InterPro"/>
</dbReference>
<keyword evidence="3" id="KW-0964">Secreted</keyword>
<evidence type="ECO:0000256" key="4">
    <source>
        <dbReference type="RuleBase" id="RU004262"/>
    </source>
</evidence>
<dbReference type="PANTHER" id="PTHR11610">
    <property type="entry name" value="LIPASE"/>
    <property type="match status" value="1"/>
</dbReference>
<dbReference type="PANTHER" id="PTHR11610:SF150">
    <property type="entry name" value="FI01825P-RELATED"/>
    <property type="match status" value="1"/>
</dbReference>
<dbReference type="PRINTS" id="PR00821">
    <property type="entry name" value="TAGLIPASE"/>
</dbReference>
<evidence type="ECO:0000256" key="5">
    <source>
        <dbReference type="SAM" id="SignalP"/>
    </source>
</evidence>
<dbReference type="SUPFAM" id="SSF53474">
    <property type="entry name" value="alpha/beta-Hydrolases"/>
    <property type="match status" value="1"/>
</dbReference>
<organism evidence="7">
    <name type="scientific">Culicoides sonorensis</name>
    <name type="common">Biting midge</name>
    <dbReference type="NCBI Taxonomy" id="179676"/>
    <lineage>
        <taxon>Eukaryota</taxon>
        <taxon>Metazoa</taxon>
        <taxon>Ecdysozoa</taxon>
        <taxon>Arthropoda</taxon>
        <taxon>Hexapoda</taxon>
        <taxon>Insecta</taxon>
        <taxon>Pterygota</taxon>
        <taxon>Neoptera</taxon>
        <taxon>Endopterygota</taxon>
        <taxon>Diptera</taxon>
        <taxon>Nematocera</taxon>
        <taxon>Chironomoidea</taxon>
        <taxon>Ceratopogonidae</taxon>
        <taxon>Ceratopogoninae</taxon>
        <taxon>Culicoides</taxon>
        <taxon>Monoculicoides</taxon>
    </lineage>
</organism>
<dbReference type="AlphaFoldDB" id="A0A336LHV9"/>
<feature type="chain" id="PRO_5033778276" evidence="5">
    <location>
        <begin position="21"/>
        <end position="373"/>
    </location>
</feature>
<dbReference type="InterPro" id="IPR029058">
    <property type="entry name" value="AB_hydrolase_fold"/>
</dbReference>
<feature type="domain" description="Lipase" evidence="6">
    <location>
        <begin position="113"/>
        <end position="346"/>
    </location>
</feature>
<evidence type="ECO:0000256" key="3">
    <source>
        <dbReference type="ARBA" id="ARBA00022525"/>
    </source>
</evidence>
<evidence type="ECO:0000256" key="1">
    <source>
        <dbReference type="ARBA" id="ARBA00004613"/>
    </source>
</evidence>
<reference evidence="7" key="1">
    <citation type="submission" date="2018-04" db="EMBL/GenBank/DDBJ databases">
        <authorList>
            <person name="Go L.Y."/>
            <person name="Mitchell J.A."/>
        </authorList>
    </citation>
    <scope>NUCLEOTIDE SEQUENCE</scope>
    <source>
        <tissue evidence="7">Whole organism</tissue>
    </source>
</reference>
<proteinExistence type="inferred from homology"/>
<feature type="signal peptide" evidence="5">
    <location>
        <begin position="1"/>
        <end position="20"/>
    </location>
</feature>
<gene>
    <name evidence="7" type="primary">CSON010281</name>
</gene>
<dbReference type="Gene3D" id="3.40.50.1820">
    <property type="entry name" value="alpha/beta hydrolase"/>
    <property type="match status" value="1"/>
</dbReference>
<dbReference type="InterPro" id="IPR033906">
    <property type="entry name" value="Lipase_N"/>
</dbReference>
<dbReference type="CDD" id="cd00707">
    <property type="entry name" value="Pancreat_lipase_like"/>
    <property type="match status" value="1"/>
</dbReference>
<protein>
    <submittedName>
        <fullName evidence="7">CSON010281 protein</fullName>
    </submittedName>
</protein>
<sequence length="373" mass="41205">MNQITKILLLLFVTIGFVKSTPLSFHDLQNSVNVGTNLLSDVSDNALDLLGEMTRNEENSVSLATSRRLFEKPLCPDSVLEFNGRDDVMFVLYNKKYPYGVDISKNLGDNMLIKNAPIKFVIHGFLNGLNSDMCTTVKDAFMKRTEDYNVIVVDWSKGSGTWLSNYFVCLITSRIVPIVGESVADFIVDMINKQDVNILYVNLIGHSLGAQISGIAGKRLIARGHKLPIIVGLDPALPSFGKLSESERLCPTDAEYVEVIHSNSGELGFKEPIGTADFYPNFGQIIDSRMPGCVTATCSHAMSFKYFAESVLTPFAFVSYKCSSYSALLRGNCKLGTSTTSYMGGNDMRIGKLPGIFVLKTNMFEPYGRSMKY</sequence>
<dbReference type="EMBL" id="UFQS01004153">
    <property type="protein sequence ID" value="SSX16213.1"/>
    <property type="molecule type" value="Genomic_DNA"/>
</dbReference>
<dbReference type="GO" id="GO:0005615">
    <property type="term" value="C:extracellular space"/>
    <property type="evidence" value="ECO:0007669"/>
    <property type="project" value="TreeGrafter"/>
</dbReference>
<dbReference type="VEuPathDB" id="VectorBase:CSON010281"/>
<dbReference type="OMA" id="ESERLCP"/>
<dbReference type="GO" id="GO:0016042">
    <property type="term" value="P:lipid catabolic process"/>
    <property type="evidence" value="ECO:0007669"/>
    <property type="project" value="TreeGrafter"/>
</dbReference>
<comment type="similarity">
    <text evidence="2 4">Belongs to the AB hydrolase superfamily. Lipase family.</text>
</comment>
<evidence type="ECO:0000313" key="8">
    <source>
        <dbReference type="EMBL" id="SSX35539.1"/>
    </source>
</evidence>
<dbReference type="Pfam" id="PF00151">
    <property type="entry name" value="Lipase"/>
    <property type="match status" value="1"/>
</dbReference>
<name>A0A336LHV9_CULSO</name>
<accession>A0A336LHV9</accession>
<evidence type="ECO:0000256" key="2">
    <source>
        <dbReference type="ARBA" id="ARBA00010701"/>
    </source>
</evidence>
<dbReference type="InterPro" id="IPR013818">
    <property type="entry name" value="Lipase"/>
</dbReference>
<evidence type="ECO:0000313" key="7">
    <source>
        <dbReference type="EMBL" id="SSX16213.1"/>
    </source>
</evidence>